<dbReference type="EMBL" id="ML145219">
    <property type="protein sequence ID" value="TBU53259.1"/>
    <property type="molecule type" value="Genomic_DNA"/>
</dbReference>
<reference evidence="1 2" key="1">
    <citation type="submission" date="2019-01" db="EMBL/GenBank/DDBJ databases">
        <title>Draft genome sequences of three monokaryotic isolates of the white-rot basidiomycete fungus Dichomitus squalens.</title>
        <authorList>
            <consortium name="DOE Joint Genome Institute"/>
            <person name="Lopez S.C."/>
            <person name="Andreopoulos B."/>
            <person name="Pangilinan J."/>
            <person name="Lipzen A."/>
            <person name="Riley R."/>
            <person name="Ahrendt S."/>
            <person name="Ng V."/>
            <person name="Barry K."/>
            <person name="Daum C."/>
            <person name="Grigoriev I.V."/>
            <person name="Hilden K.S."/>
            <person name="Makela M.R."/>
            <person name="de Vries R.P."/>
        </authorList>
    </citation>
    <scope>NUCLEOTIDE SEQUENCE [LARGE SCALE GENOMIC DNA]</scope>
    <source>
        <strain evidence="1 2">CBS 464.89</strain>
    </source>
</reference>
<proteinExistence type="predicted"/>
<evidence type="ECO:0000313" key="2">
    <source>
        <dbReference type="Proteomes" id="UP000292082"/>
    </source>
</evidence>
<sequence>MGDRARVARRLIPQATPCGLGIQATTAPCQALCCHRCSWRISARYGLGMQHTCPPRAQHHGRIPAQRTTRADEQKAGIRIVSPPRIVDVPERGGVLADGGRGGPRLAVQLSLGIVTRFGVFAQEAAGHPRARPPLADEVVRLGVVQTGLLPVDKSNI</sequence>
<gene>
    <name evidence="1" type="ORF">BD310DRAFT_938385</name>
</gene>
<organism evidence="1 2">
    <name type="scientific">Dichomitus squalens</name>
    <dbReference type="NCBI Taxonomy" id="114155"/>
    <lineage>
        <taxon>Eukaryota</taxon>
        <taxon>Fungi</taxon>
        <taxon>Dikarya</taxon>
        <taxon>Basidiomycota</taxon>
        <taxon>Agaricomycotina</taxon>
        <taxon>Agaricomycetes</taxon>
        <taxon>Polyporales</taxon>
        <taxon>Polyporaceae</taxon>
        <taxon>Dichomitus</taxon>
    </lineage>
</organism>
<dbReference type="Proteomes" id="UP000292082">
    <property type="component" value="Unassembled WGS sequence"/>
</dbReference>
<keyword evidence="2" id="KW-1185">Reference proteome</keyword>
<name>A0A4Q9PEG6_9APHY</name>
<protein>
    <submittedName>
        <fullName evidence="1">Uncharacterized protein</fullName>
    </submittedName>
</protein>
<accession>A0A4Q9PEG6</accession>
<evidence type="ECO:0000313" key="1">
    <source>
        <dbReference type="EMBL" id="TBU53259.1"/>
    </source>
</evidence>
<dbReference type="AlphaFoldDB" id="A0A4Q9PEG6"/>